<dbReference type="AlphaFoldDB" id="A0A7K1UP23"/>
<sequence length="57" mass="6092">MGTDTGDPRQRADLDEADREAEFADEHQAVTAEHDPDDETESPEGLGGMDFDDGGAV</sequence>
<dbReference type="Proteomes" id="UP000466794">
    <property type="component" value="Unassembled WGS sequence"/>
</dbReference>
<feature type="region of interest" description="Disordered" evidence="1">
    <location>
        <begin position="1"/>
        <end position="57"/>
    </location>
</feature>
<reference evidence="2 3" key="1">
    <citation type="submission" date="2019-12" db="EMBL/GenBank/DDBJ databases">
        <title>Nocardia sp. nov. ET3-3 isolated from soil.</title>
        <authorList>
            <person name="Kanchanasin P."/>
            <person name="Tanasupawat S."/>
            <person name="Yuki M."/>
            <person name="Kudo T."/>
        </authorList>
    </citation>
    <scope>NUCLEOTIDE SEQUENCE [LARGE SCALE GENOMIC DNA]</scope>
    <source>
        <strain evidence="2 3">ET3-3</strain>
    </source>
</reference>
<evidence type="ECO:0000313" key="3">
    <source>
        <dbReference type="Proteomes" id="UP000466794"/>
    </source>
</evidence>
<protein>
    <submittedName>
        <fullName evidence="2">Uncharacterized protein</fullName>
    </submittedName>
</protein>
<evidence type="ECO:0000313" key="2">
    <source>
        <dbReference type="EMBL" id="MVU76084.1"/>
    </source>
</evidence>
<evidence type="ECO:0000256" key="1">
    <source>
        <dbReference type="SAM" id="MobiDB-lite"/>
    </source>
</evidence>
<keyword evidence="3" id="KW-1185">Reference proteome</keyword>
<organism evidence="2 3">
    <name type="scientific">Nocardia terrae</name>
    <dbReference type="NCBI Taxonomy" id="2675851"/>
    <lineage>
        <taxon>Bacteria</taxon>
        <taxon>Bacillati</taxon>
        <taxon>Actinomycetota</taxon>
        <taxon>Actinomycetes</taxon>
        <taxon>Mycobacteriales</taxon>
        <taxon>Nocardiaceae</taxon>
        <taxon>Nocardia</taxon>
    </lineage>
</organism>
<dbReference type="EMBL" id="WRPP01000001">
    <property type="protein sequence ID" value="MVU76084.1"/>
    <property type="molecule type" value="Genomic_DNA"/>
</dbReference>
<proteinExistence type="predicted"/>
<comment type="caution">
    <text evidence="2">The sequence shown here is derived from an EMBL/GenBank/DDBJ whole genome shotgun (WGS) entry which is preliminary data.</text>
</comment>
<dbReference type="RefSeq" id="WP_157354842.1">
    <property type="nucleotide sequence ID" value="NZ_WRPP01000001.1"/>
</dbReference>
<accession>A0A7K1UP23</accession>
<feature type="compositionally biased region" description="Basic and acidic residues" evidence="1">
    <location>
        <begin position="1"/>
        <end position="34"/>
    </location>
</feature>
<gene>
    <name evidence="2" type="ORF">GPX89_02355</name>
</gene>
<name>A0A7K1UP23_9NOCA</name>